<dbReference type="EMBL" id="CM056795">
    <property type="protein sequence ID" value="KAJ8721099.1"/>
    <property type="molecule type" value="Genomic_DNA"/>
</dbReference>
<dbReference type="Proteomes" id="UP001231649">
    <property type="component" value="Chromosome 19"/>
</dbReference>
<reference evidence="1" key="1">
    <citation type="submission" date="2023-03" db="EMBL/GenBank/DDBJ databases">
        <title>Chromosome-level genomes of two armyworms, Mythimna separata and Mythimna loreyi, provide insights into the biosynthesis and reception of sex pheromones.</title>
        <authorList>
            <person name="Zhao H."/>
        </authorList>
    </citation>
    <scope>NUCLEOTIDE SEQUENCE</scope>
    <source>
        <strain evidence="1">BeijingLab</strain>
    </source>
</reference>
<protein>
    <submittedName>
        <fullName evidence="1">Uncharacterized protein</fullName>
    </submittedName>
</protein>
<gene>
    <name evidence="1" type="ORF">PYW08_006564</name>
</gene>
<organism evidence="1 2">
    <name type="scientific">Mythimna loreyi</name>
    <dbReference type="NCBI Taxonomy" id="667449"/>
    <lineage>
        <taxon>Eukaryota</taxon>
        <taxon>Metazoa</taxon>
        <taxon>Ecdysozoa</taxon>
        <taxon>Arthropoda</taxon>
        <taxon>Hexapoda</taxon>
        <taxon>Insecta</taxon>
        <taxon>Pterygota</taxon>
        <taxon>Neoptera</taxon>
        <taxon>Endopterygota</taxon>
        <taxon>Lepidoptera</taxon>
        <taxon>Glossata</taxon>
        <taxon>Ditrysia</taxon>
        <taxon>Noctuoidea</taxon>
        <taxon>Noctuidae</taxon>
        <taxon>Noctuinae</taxon>
        <taxon>Hadenini</taxon>
        <taxon>Mythimna</taxon>
    </lineage>
</organism>
<name>A0ACC2QPZ2_9NEOP</name>
<accession>A0ACC2QPZ2</accession>
<sequence>MKMGHTDSISDLVIFSSDRGFRDALPLLENIYKVYKPESLEAGESQLSTIKANKSRLLNLCRWVVEVDNGRFKLQFKLFRQEYFNVASSLLMDDFKICAAI</sequence>
<evidence type="ECO:0000313" key="1">
    <source>
        <dbReference type="EMBL" id="KAJ8721099.1"/>
    </source>
</evidence>
<comment type="caution">
    <text evidence="1">The sequence shown here is derived from an EMBL/GenBank/DDBJ whole genome shotgun (WGS) entry which is preliminary data.</text>
</comment>
<keyword evidence="2" id="KW-1185">Reference proteome</keyword>
<proteinExistence type="predicted"/>
<evidence type="ECO:0000313" key="2">
    <source>
        <dbReference type="Proteomes" id="UP001231649"/>
    </source>
</evidence>